<feature type="compositionally biased region" description="Polar residues" evidence="1">
    <location>
        <begin position="94"/>
        <end position="107"/>
    </location>
</feature>
<feature type="region of interest" description="Disordered" evidence="1">
    <location>
        <begin position="1"/>
        <end position="205"/>
    </location>
</feature>
<feature type="compositionally biased region" description="Gly residues" evidence="1">
    <location>
        <begin position="7"/>
        <end position="25"/>
    </location>
</feature>
<gene>
    <name evidence="2" type="ORF">BCR33DRAFT_395490</name>
</gene>
<feature type="compositionally biased region" description="Polar residues" evidence="1">
    <location>
        <begin position="259"/>
        <end position="271"/>
    </location>
</feature>
<feature type="compositionally biased region" description="Low complexity" evidence="1">
    <location>
        <begin position="59"/>
        <end position="70"/>
    </location>
</feature>
<evidence type="ECO:0000256" key="1">
    <source>
        <dbReference type="SAM" id="MobiDB-lite"/>
    </source>
</evidence>
<evidence type="ECO:0000313" key="2">
    <source>
        <dbReference type="EMBL" id="ORY51780.1"/>
    </source>
</evidence>
<feature type="compositionally biased region" description="Low complexity" evidence="1">
    <location>
        <begin position="32"/>
        <end position="44"/>
    </location>
</feature>
<dbReference type="OrthoDB" id="10681920at2759"/>
<keyword evidence="3" id="KW-1185">Reference proteome</keyword>
<feature type="compositionally biased region" description="Low complexity" evidence="1">
    <location>
        <begin position="327"/>
        <end position="344"/>
    </location>
</feature>
<dbReference type="EMBL" id="MCGO01000004">
    <property type="protein sequence ID" value="ORY51780.1"/>
    <property type="molecule type" value="Genomic_DNA"/>
</dbReference>
<accession>A0A1Y2CXN0</accession>
<protein>
    <submittedName>
        <fullName evidence="2">Uncharacterized protein</fullName>
    </submittedName>
</protein>
<comment type="caution">
    <text evidence="2">The sequence shown here is derived from an EMBL/GenBank/DDBJ whole genome shotgun (WGS) entry which is preliminary data.</text>
</comment>
<name>A0A1Y2CXN0_9FUNG</name>
<feature type="compositionally biased region" description="Basic and acidic residues" evidence="1">
    <location>
        <begin position="169"/>
        <end position="194"/>
    </location>
</feature>
<dbReference type="AlphaFoldDB" id="A0A1Y2CXN0"/>
<feature type="compositionally biased region" description="Polar residues" evidence="1">
    <location>
        <begin position="303"/>
        <end position="326"/>
    </location>
</feature>
<feature type="compositionally biased region" description="Acidic residues" evidence="1">
    <location>
        <begin position="345"/>
        <end position="357"/>
    </location>
</feature>
<evidence type="ECO:0000313" key="3">
    <source>
        <dbReference type="Proteomes" id="UP000193642"/>
    </source>
</evidence>
<feature type="compositionally biased region" description="Low complexity" evidence="1">
    <location>
        <begin position="127"/>
        <end position="141"/>
    </location>
</feature>
<dbReference type="Proteomes" id="UP000193642">
    <property type="component" value="Unassembled WGS sequence"/>
</dbReference>
<organism evidence="2 3">
    <name type="scientific">Rhizoclosmatium globosum</name>
    <dbReference type="NCBI Taxonomy" id="329046"/>
    <lineage>
        <taxon>Eukaryota</taxon>
        <taxon>Fungi</taxon>
        <taxon>Fungi incertae sedis</taxon>
        <taxon>Chytridiomycota</taxon>
        <taxon>Chytridiomycota incertae sedis</taxon>
        <taxon>Chytridiomycetes</taxon>
        <taxon>Chytridiales</taxon>
        <taxon>Chytriomycetaceae</taxon>
        <taxon>Rhizoclosmatium</taxon>
    </lineage>
</organism>
<reference evidence="2 3" key="1">
    <citation type="submission" date="2016-07" db="EMBL/GenBank/DDBJ databases">
        <title>Pervasive Adenine N6-methylation of Active Genes in Fungi.</title>
        <authorList>
            <consortium name="DOE Joint Genome Institute"/>
            <person name="Mondo S.J."/>
            <person name="Dannebaum R.O."/>
            <person name="Kuo R.C."/>
            <person name="Labutti K."/>
            <person name="Haridas S."/>
            <person name="Kuo A."/>
            <person name="Salamov A."/>
            <person name="Ahrendt S.R."/>
            <person name="Lipzen A."/>
            <person name="Sullivan W."/>
            <person name="Andreopoulos W.B."/>
            <person name="Clum A."/>
            <person name="Lindquist E."/>
            <person name="Daum C."/>
            <person name="Ramamoorthy G.K."/>
            <person name="Gryganskyi A."/>
            <person name="Culley D."/>
            <person name="Magnuson J.K."/>
            <person name="James T.Y."/>
            <person name="O'Malley M.A."/>
            <person name="Stajich J.E."/>
            <person name="Spatafora J.W."/>
            <person name="Visel A."/>
            <person name="Grigoriev I.V."/>
        </authorList>
    </citation>
    <scope>NUCLEOTIDE SEQUENCE [LARGE SCALE GENOMIC DNA]</scope>
    <source>
        <strain evidence="2 3">JEL800</strain>
    </source>
</reference>
<sequence length="415" mass="44636">MSSSNGNGNGNSGNGFMSGIGGRLWGGDKDSSSATATTTSAAAAPAPPRRTQRERVDRSNNNNSAPVAAAAPPPPPSSAGGSRRMHSTTSSSTQPADDTASPSSTTPRAARVRPPSTYAAGGDVSALQSQSLNQQQQQQQSPRRERERPDRDFSLSADRMPDSSLAQSNKERDIARRHQFRQEQLRALREREEQEALMPSPPPTTTLVNVVDAPINVVVIPGYGNDDDYVLDYLSASSGDESEYHSDKKEKRPQRHTKFSPNHRSLPTTSAVARPGGSKRKNAGNRVSFDISKQSPGLKPTTRIPSNTGRERIPSTSIPQQVPRTNSGGRSARTAGATRGSATGADEEGDVGWDDVYDQPPGSPSMMLHLDHLLEVLRRTLAVPPLQTNHSNQSTQLLPNSILVHHLFSLISWAH</sequence>
<feature type="region of interest" description="Disordered" evidence="1">
    <location>
        <begin position="239"/>
        <end position="360"/>
    </location>
</feature>
<feature type="compositionally biased region" description="Basic and acidic residues" evidence="1">
    <location>
        <begin position="142"/>
        <end position="153"/>
    </location>
</feature>
<proteinExistence type="predicted"/>